<reference evidence="2 3" key="1">
    <citation type="journal article" date="2019" name="Commun. Biol.">
        <title>The bagworm genome reveals a unique fibroin gene that provides high tensile strength.</title>
        <authorList>
            <person name="Kono N."/>
            <person name="Nakamura H."/>
            <person name="Ohtoshi R."/>
            <person name="Tomita M."/>
            <person name="Numata K."/>
            <person name="Arakawa K."/>
        </authorList>
    </citation>
    <scope>NUCLEOTIDE SEQUENCE [LARGE SCALE GENOMIC DNA]</scope>
</reference>
<evidence type="ECO:0000313" key="2">
    <source>
        <dbReference type="EMBL" id="GBP71707.1"/>
    </source>
</evidence>
<name>A0A4C1YB21_EUMVA</name>
<feature type="region of interest" description="Disordered" evidence="1">
    <location>
        <begin position="1"/>
        <end position="33"/>
    </location>
</feature>
<proteinExistence type="predicted"/>
<keyword evidence="3" id="KW-1185">Reference proteome</keyword>
<protein>
    <submittedName>
        <fullName evidence="2">Uncharacterized protein</fullName>
    </submittedName>
</protein>
<gene>
    <name evidence="2" type="ORF">EVAR_33120_1</name>
</gene>
<evidence type="ECO:0000313" key="3">
    <source>
        <dbReference type="Proteomes" id="UP000299102"/>
    </source>
</evidence>
<organism evidence="2 3">
    <name type="scientific">Eumeta variegata</name>
    <name type="common">Bagworm moth</name>
    <name type="synonym">Eumeta japonica</name>
    <dbReference type="NCBI Taxonomy" id="151549"/>
    <lineage>
        <taxon>Eukaryota</taxon>
        <taxon>Metazoa</taxon>
        <taxon>Ecdysozoa</taxon>
        <taxon>Arthropoda</taxon>
        <taxon>Hexapoda</taxon>
        <taxon>Insecta</taxon>
        <taxon>Pterygota</taxon>
        <taxon>Neoptera</taxon>
        <taxon>Endopterygota</taxon>
        <taxon>Lepidoptera</taxon>
        <taxon>Glossata</taxon>
        <taxon>Ditrysia</taxon>
        <taxon>Tineoidea</taxon>
        <taxon>Psychidae</taxon>
        <taxon>Oiketicinae</taxon>
        <taxon>Eumeta</taxon>
    </lineage>
</organism>
<feature type="compositionally biased region" description="Basic residues" evidence="1">
    <location>
        <begin position="57"/>
        <end position="75"/>
    </location>
</feature>
<accession>A0A4C1YB21</accession>
<dbReference type="Proteomes" id="UP000299102">
    <property type="component" value="Unassembled WGS sequence"/>
</dbReference>
<comment type="caution">
    <text evidence="2">The sequence shown here is derived from an EMBL/GenBank/DDBJ whole genome shotgun (WGS) entry which is preliminary data.</text>
</comment>
<feature type="compositionally biased region" description="Basic and acidic residues" evidence="1">
    <location>
        <begin position="21"/>
        <end position="33"/>
    </location>
</feature>
<feature type="region of interest" description="Disordered" evidence="1">
    <location>
        <begin position="56"/>
        <end position="75"/>
    </location>
</feature>
<evidence type="ECO:0000256" key="1">
    <source>
        <dbReference type="SAM" id="MobiDB-lite"/>
    </source>
</evidence>
<sequence>MDTLKPREVNSDGLSGRNRISHKERSGFNGREVKLWGSGPPELSLTGRMSHATLCRTNKRSPHMRIAQPKRPKSD</sequence>
<dbReference type="AlphaFoldDB" id="A0A4C1YB21"/>
<feature type="compositionally biased region" description="Basic and acidic residues" evidence="1">
    <location>
        <begin position="1"/>
        <end position="10"/>
    </location>
</feature>
<dbReference type="EMBL" id="BGZK01001118">
    <property type="protein sequence ID" value="GBP71707.1"/>
    <property type="molecule type" value="Genomic_DNA"/>
</dbReference>